<sequence length="86" mass="9329">MGIGRTGFVQTPSDVRDAQGSVCTGLLAVLRSYHQMAGAACFRNSSDLGLVFKCHGTEHFFMSDLSPGLLHSLSARLTSLELRTWI</sequence>
<dbReference type="AlphaFoldDB" id="A0AAW1NLS4"/>
<protein>
    <submittedName>
        <fullName evidence="1">Uncharacterized protein</fullName>
    </submittedName>
</protein>
<gene>
    <name evidence="1" type="ORF">WJX73_009157</name>
</gene>
<evidence type="ECO:0000313" key="1">
    <source>
        <dbReference type="EMBL" id="KAK9790971.1"/>
    </source>
</evidence>
<evidence type="ECO:0000313" key="2">
    <source>
        <dbReference type="Proteomes" id="UP001465755"/>
    </source>
</evidence>
<keyword evidence="2" id="KW-1185">Reference proteome</keyword>
<comment type="caution">
    <text evidence="1">The sequence shown here is derived from an EMBL/GenBank/DDBJ whole genome shotgun (WGS) entry which is preliminary data.</text>
</comment>
<accession>A0AAW1NLS4</accession>
<name>A0AAW1NLS4_9CHLO</name>
<dbReference type="Proteomes" id="UP001465755">
    <property type="component" value="Unassembled WGS sequence"/>
</dbReference>
<dbReference type="EMBL" id="JALJOQ010000184">
    <property type="protein sequence ID" value="KAK9790971.1"/>
    <property type="molecule type" value="Genomic_DNA"/>
</dbReference>
<organism evidence="1 2">
    <name type="scientific">Symbiochloris irregularis</name>
    <dbReference type="NCBI Taxonomy" id="706552"/>
    <lineage>
        <taxon>Eukaryota</taxon>
        <taxon>Viridiplantae</taxon>
        <taxon>Chlorophyta</taxon>
        <taxon>core chlorophytes</taxon>
        <taxon>Trebouxiophyceae</taxon>
        <taxon>Trebouxiales</taxon>
        <taxon>Trebouxiaceae</taxon>
        <taxon>Symbiochloris</taxon>
    </lineage>
</organism>
<reference evidence="1 2" key="1">
    <citation type="journal article" date="2024" name="Nat. Commun.">
        <title>Phylogenomics reveals the evolutionary origins of lichenization in chlorophyte algae.</title>
        <authorList>
            <person name="Puginier C."/>
            <person name="Libourel C."/>
            <person name="Otte J."/>
            <person name="Skaloud P."/>
            <person name="Haon M."/>
            <person name="Grisel S."/>
            <person name="Petersen M."/>
            <person name="Berrin J.G."/>
            <person name="Delaux P.M."/>
            <person name="Dal Grande F."/>
            <person name="Keller J."/>
        </authorList>
    </citation>
    <scope>NUCLEOTIDE SEQUENCE [LARGE SCALE GENOMIC DNA]</scope>
    <source>
        <strain evidence="1 2">SAG 2036</strain>
    </source>
</reference>
<proteinExistence type="predicted"/>